<evidence type="ECO:0000313" key="13">
    <source>
        <dbReference type="EMBL" id="AJZ75730.1"/>
    </source>
</evidence>
<dbReference type="GO" id="GO:0016301">
    <property type="term" value="F:kinase activity"/>
    <property type="evidence" value="ECO:0007669"/>
    <property type="project" value="UniProtKB-KW"/>
</dbReference>
<dbReference type="PIRSF" id="PIRSF016496">
    <property type="entry name" value="Kin_FomA"/>
    <property type="match status" value="1"/>
</dbReference>
<keyword evidence="7 10" id="KW-0067">ATP-binding</keyword>
<dbReference type="PANTHER" id="PTHR43654:SF1">
    <property type="entry name" value="ISOPENTENYL PHOSPHATE KINASE"/>
    <property type="match status" value="1"/>
</dbReference>
<proteinExistence type="inferred from homology"/>
<keyword evidence="8" id="KW-0414">Isoprene biosynthesis</keyword>
<comment type="similarity">
    <text evidence="1">Belongs to the isopentenyl phosphate kinase family.</text>
</comment>
<dbReference type="RefSeq" id="WP_048188584.1">
    <property type="nucleotide sequence ID" value="NZ_CP011097.1"/>
</dbReference>
<accession>A0A3G1B0S6</accession>
<keyword evidence="14" id="KW-1185">Reference proteome</keyword>
<evidence type="ECO:0000256" key="11">
    <source>
        <dbReference type="PIRSR" id="PIRSR016496-2"/>
    </source>
</evidence>
<feature type="binding site" evidence="10">
    <location>
        <position position="46"/>
    </location>
    <ligand>
        <name>ATP</name>
        <dbReference type="ChEBI" id="CHEBI:30616"/>
    </ligand>
</feature>
<dbReference type="PANTHER" id="PTHR43654">
    <property type="entry name" value="GLUTAMATE 5-KINASE"/>
    <property type="match status" value="1"/>
</dbReference>
<keyword evidence="5 10" id="KW-0547">Nucleotide-binding</keyword>
<name>A0A3G1B0S6_9ARCH</name>
<dbReference type="InterPro" id="IPR024192">
    <property type="entry name" value="Fosfomycin_R_FomA-type"/>
</dbReference>
<dbReference type="GO" id="GO:0005829">
    <property type="term" value="C:cytosol"/>
    <property type="evidence" value="ECO:0007669"/>
    <property type="project" value="TreeGrafter"/>
</dbReference>
<dbReference type="Proteomes" id="UP000266745">
    <property type="component" value="Chromosome"/>
</dbReference>
<evidence type="ECO:0000256" key="4">
    <source>
        <dbReference type="ARBA" id="ARBA00022679"/>
    </source>
</evidence>
<dbReference type="EMBL" id="CP011097">
    <property type="protein sequence ID" value="AJZ75730.1"/>
    <property type="molecule type" value="Genomic_DNA"/>
</dbReference>
<feature type="domain" description="Aspartate/glutamate/uridylate kinase" evidence="12">
    <location>
        <begin position="2"/>
        <end position="223"/>
    </location>
</feature>
<dbReference type="GO" id="GO:0005524">
    <property type="term" value="F:ATP binding"/>
    <property type="evidence" value="ECO:0007669"/>
    <property type="project" value="UniProtKB-KW"/>
</dbReference>
<dbReference type="GO" id="GO:0102043">
    <property type="term" value="F:isopentenyl phosphate kinase activity"/>
    <property type="evidence" value="ECO:0007669"/>
    <property type="project" value="UniProtKB-EC"/>
</dbReference>
<gene>
    <name evidence="13" type="ORF">SU86_004395</name>
</gene>
<feature type="binding site" evidence="10">
    <location>
        <begin position="5"/>
        <end position="9"/>
    </location>
    <ligand>
        <name>ATP</name>
        <dbReference type="ChEBI" id="CHEBI:30616"/>
    </ligand>
</feature>
<dbReference type="InterPro" id="IPR036393">
    <property type="entry name" value="AceGlu_kinase-like_sf"/>
</dbReference>
<dbReference type="InterPro" id="IPR001057">
    <property type="entry name" value="Glu/AcGlu_kinase"/>
</dbReference>
<dbReference type="AlphaFoldDB" id="A0A3G1B0S6"/>
<evidence type="ECO:0000256" key="8">
    <source>
        <dbReference type="ARBA" id="ARBA00023229"/>
    </source>
</evidence>
<reference evidence="13 14" key="1">
    <citation type="journal article" date="2016" name="Sci. Rep.">
        <title>A novel ammonia-oxidizing archaeon from wastewater treatment plant: Its enrichment, physiological and genomic characteristics.</title>
        <authorList>
            <person name="Li Y."/>
            <person name="Ding K."/>
            <person name="Wen X."/>
            <person name="Zhang B."/>
            <person name="Shen B."/>
            <person name="Yang Y."/>
        </authorList>
    </citation>
    <scope>NUCLEOTIDE SEQUENCE [LARGE SCALE GENOMIC DNA]</scope>
    <source>
        <strain evidence="13 14">SAT1</strain>
    </source>
</reference>
<dbReference type="KEGG" id="tah:SU86_004395"/>
<dbReference type="EC" id="2.7.4.26" evidence="2"/>
<feature type="binding site" evidence="10">
    <location>
        <position position="201"/>
    </location>
    <ligand>
        <name>ATP</name>
        <dbReference type="ChEBI" id="CHEBI:30616"/>
    </ligand>
</feature>
<keyword evidence="6 13" id="KW-0418">Kinase</keyword>
<dbReference type="OrthoDB" id="15328at2157"/>
<feature type="binding site" evidence="10">
    <location>
        <position position="205"/>
    </location>
    <ligand>
        <name>ATP</name>
        <dbReference type="ChEBI" id="CHEBI:30616"/>
    </ligand>
</feature>
<feature type="binding site" evidence="10">
    <location>
        <position position="146"/>
    </location>
    <ligand>
        <name>substrate</name>
    </ligand>
</feature>
<dbReference type="NCBIfam" id="NF040647">
    <property type="entry name" value="IPPK_Arch"/>
    <property type="match status" value="1"/>
</dbReference>
<sequence length="246" mass="27687">MILIKLGGSIITNKEKPLSPRIKTIDNIAKQLKKISEPFVIVHGGGSFGHYWSVKYDMHTKPARYDSHGVAIVKNSMIELNKIILDSLTKNKLNPYCLPPTDFMSGNKPIPSKVREIRKIAESNLIPVTFGDALWYGQKKSYILSGDKIMSILAKALRPRLSIFILNVDGLYSDLNTKRLIYDMKDDQVSIQDIPMDVTGGMTRKVEEATKISKMGLKVFFANGNKPERITNAIQKNRFEGTIFRG</sequence>
<evidence type="ECO:0000256" key="6">
    <source>
        <dbReference type="ARBA" id="ARBA00022777"/>
    </source>
</evidence>
<dbReference type="GO" id="GO:0016114">
    <property type="term" value="P:terpenoid biosynthetic process"/>
    <property type="evidence" value="ECO:0007669"/>
    <property type="project" value="TreeGrafter"/>
</dbReference>
<dbReference type="SUPFAM" id="SSF53633">
    <property type="entry name" value="Carbamate kinase-like"/>
    <property type="match status" value="1"/>
</dbReference>
<evidence type="ECO:0000256" key="7">
    <source>
        <dbReference type="ARBA" id="ARBA00022840"/>
    </source>
</evidence>
<dbReference type="InterPro" id="IPR001048">
    <property type="entry name" value="Asp/Glu/Uridylate_kinase"/>
</dbReference>
<evidence type="ECO:0000256" key="10">
    <source>
        <dbReference type="PIRSR" id="PIRSR016496-1"/>
    </source>
</evidence>
<feature type="binding site" evidence="10">
    <location>
        <position position="45"/>
    </location>
    <ligand>
        <name>substrate</name>
    </ligand>
</feature>
<feature type="site" description="Transition state stabilizer" evidence="11">
    <location>
        <position position="14"/>
    </location>
</feature>
<evidence type="ECO:0000256" key="5">
    <source>
        <dbReference type="ARBA" id="ARBA00022741"/>
    </source>
</evidence>
<comment type="catalytic activity">
    <reaction evidence="9">
        <text>isopentenyl phosphate + ATP = isopentenyl diphosphate + ADP</text>
        <dbReference type="Rhea" id="RHEA:33963"/>
        <dbReference type="ChEBI" id="CHEBI:30616"/>
        <dbReference type="ChEBI" id="CHEBI:65078"/>
        <dbReference type="ChEBI" id="CHEBI:128769"/>
        <dbReference type="ChEBI" id="CHEBI:456216"/>
        <dbReference type="EC" id="2.7.4.26"/>
    </reaction>
</comment>
<evidence type="ECO:0000256" key="3">
    <source>
        <dbReference type="ARBA" id="ARBA00017267"/>
    </source>
</evidence>
<evidence type="ECO:0000313" key="14">
    <source>
        <dbReference type="Proteomes" id="UP000266745"/>
    </source>
</evidence>
<dbReference type="PRINTS" id="PR00474">
    <property type="entry name" value="GLU5KINASE"/>
</dbReference>
<organism evidence="13 14">
    <name type="scientific">Candidatus Nitrosotenuis cloacae</name>
    <dbReference type="NCBI Taxonomy" id="1603555"/>
    <lineage>
        <taxon>Archaea</taxon>
        <taxon>Nitrososphaerota</taxon>
        <taxon>Candidatus Nitrosotenuis</taxon>
    </lineage>
</organism>
<feature type="binding site" evidence="10">
    <location>
        <position position="50"/>
    </location>
    <ligand>
        <name>substrate</name>
    </ligand>
</feature>
<protein>
    <recommendedName>
        <fullName evidence="3">Isopentenyl phosphate kinase</fullName>
        <ecNumber evidence="2">2.7.4.26</ecNumber>
    </recommendedName>
</protein>
<evidence type="ECO:0000256" key="1">
    <source>
        <dbReference type="ARBA" id="ARBA00010540"/>
    </source>
</evidence>
<dbReference type="GeneID" id="24875635"/>
<keyword evidence="4" id="KW-0808">Transferase</keyword>
<evidence type="ECO:0000256" key="9">
    <source>
        <dbReference type="ARBA" id="ARBA00049063"/>
    </source>
</evidence>
<dbReference type="STRING" id="1603555.SU86_004395"/>
<evidence type="ECO:0000256" key="2">
    <source>
        <dbReference type="ARBA" id="ARBA00012908"/>
    </source>
</evidence>
<evidence type="ECO:0000259" key="12">
    <source>
        <dbReference type="Pfam" id="PF00696"/>
    </source>
</evidence>
<dbReference type="Gene3D" id="3.40.1160.10">
    <property type="entry name" value="Acetylglutamate kinase-like"/>
    <property type="match status" value="1"/>
</dbReference>
<dbReference type="Pfam" id="PF00696">
    <property type="entry name" value="AA_kinase"/>
    <property type="match status" value="1"/>
</dbReference>